<sequence>MPSINTKLPSPDADMHLHTRTPPPPYLTVPTKFLGLSSSFFLLHTIVRPSEPKMLNLLSSARGTMNMAIHMVTHIILIQAAVKKLHGGWLKTRWCLYLHAQSDINYKHFLVQSVHDARLHSHMFYTYFSRSAV</sequence>
<dbReference type="AlphaFoldDB" id="A0A4Y2PZW6"/>
<protein>
    <submittedName>
        <fullName evidence="2">Uncharacterized protein</fullName>
    </submittedName>
</protein>
<evidence type="ECO:0000256" key="1">
    <source>
        <dbReference type="SAM" id="MobiDB-lite"/>
    </source>
</evidence>
<feature type="region of interest" description="Disordered" evidence="1">
    <location>
        <begin position="1"/>
        <end position="21"/>
    </location>
</feature>
<accession>A0A4Y2PZW6</accession>
<evidence type="ECO:0000313" key="2">
    <source>
        <dbReference type="EMBL" id="GBN56799.1"/>
    </source>
</evidence>
<organism evidence="2 3">
    <name type="scientific">Araneus ventricosus</name>
    <name type="common">Orbweaver spider</name>
    <name type="synonym">Epeira ventricosa</name>
    <dbReference type="NCBI Taxonomy" id="182803"/>
    <lineage>
        <taxon>Eukaryota</taxon>
        <taxon>Metazoa</taxon>
        <taxon>Ecdysozoa</taxon>
        <taxon>Arthropoda</taxon>
        <taxon>Chelicerata</taxon>
        <taxon>Arachnida</taxon>
        <taxon>Araneae</taxon>
        <taxon>Araneomorphae</taxon>
        <taxon>Entelegynae</taxon>
        <taxon>Araneoidea</taxon>
        <taxon>Araneidae</taxon>
        <taxon>Araneus</taxon>
    </lineage>
</organism>
<dbReference type="EMBL" id="BGPR01012593">
    <property type="protein sequence ID" value="GBN56799.1"/>
    <property type="molecule type" value="Genomic_DNA"/>
</dbReference>
<evidence type="ECO:0000313" key="3">
    <source>
        <dbReference type="Proteomes" id="UP000499080"/>
    </source>
</evidence>
<dbReference type="Proteomes" id="UP000499080">
    <property type="component" value="Unassembled WGS sequence"/>
</dbReference>
<keyword evidence="3" id="KW-1185">Reference proteome</keyword>
<reference evidence="2 3" key="1">
    <citation type="journal article" date="2019" name="Sci. Rep.">
        <title>Orb-weaving spider Araneus ventricosus genome elucidates the spidroin gene catalogue.</title>
        <authorList>
            <person name="Kono N."/>
            <person name="Nakamura H."/>
            <person name="Ohtoshi R."/>
            <person name="Moran D.A.P."/>
            <person name="Shinohara A."/>
            <person name="Yoshida Y."/>
            <person name="Fujiwara M."/>
            <person name="Mori M."/>
            <person name="Tomita M."/>
            <person name="Arakawa K."/>
        </authorList>
    </citation>
    <scope>NUCLEOTIDE SEQUENCE [LARGE SCALE GENOMIC DNA]</scope>
</reference>
<name>A0A4Y2PZW6_ARAVE</name>
<proteinExistence type="predicted"/>
<comment type="caution">
    <text evidence="2">The sequence shown here is derived from an EMBL/GenBank/DDBJ whole genome shotgun (WGS) entry which is preliminary data.</text>
</comment>
<gene>
    <name evidence="2" type="ORF">AVEN_53953_1</name>
</gene>